<evidence type="ECO:0008006" key="4">
    <source>
        <dbReference type="Google" id="ProtNLM"/>
    </source>
</evidence>
<dbReference type="OrthoDB" id="1637636at2"/>
<organism evidence="2 3">
    <name type="scientific">Ruminococcus callidus ATCC 27760</name>
    <dbReference type="NCBI Taxonomy" id="411473"/>
    <lineage>
        <taxon>Bacteria</taxon>
        <taxon>Bacillati</taxon>
        <taxon>Bacillota</taxon>
        <taxon>Clostridia</taxon>
        <taxon>Eubacteriales</taxon>
        <taxon>Oscillospiraceae</taxon>
        <taxon>Ruminococcus</taxon>
    </lineage>
</organism>
<dbReference type="HOGENOM" id="CLU_010029_0_0_9"/>
<feature type="transmembrane region" description="Helical" evidence="1">
    <location>
        <begin position="388"/>
        <end position="405"/>
    </location>
</feature>
<feature type="transmembrane region" description="Helical" evidence="1">
    <location>
        <begin position="106"/>
        <end position="123"/>
    </location>
</feature>
<gene>
    <name evidence="2" type="ORF">RUMCAL_03115</name>
</gene>
<feature type="transmembrane region" description="Helical" evidence="1">
    <location>
        <begin position="308"/>
        <end position="330"/>
    </location>
</feature>
<comment type="caution">
    <text evidence="2">The sequence shown here is derived from an EMBL/GenBank/DDBJ whole genome shotgun (WGS) entry which is preliminary data.</text>
</comment>
<accession>U2K982</accession>
<proteinExistence type="predicted"/>
<feature type="transmembrane region" description="Helical" evidence="1">
    <location>
        <begin position="336"/>
        <end position="352"/>
    </location>
</feature>
<dbReference type="EMBL" id="AWVF01000403">
    <property type="protein sequence ID" value="ERJ88660.1"/>
    <property type="molecule type" value="Genomic_DNA"/>
</dbReference>
<name>U2K982_9FIRM</name>
<feature type="transmembrane region" description="Helical" evidence="1">
    <location>
        <begin position="179"/>
        <end position="212"/>
    </location>
</feature>
<dbReference type="Proteomes" id="UP000016662">
    <property type="component" value="Unassembled WGS sequence"/>
</dbReference>
<dbReference type="STRING" id="411473.RUMCAL_03115"/>
<keyword evidence="1" id="KW-0472">Membrane</keyword>
<evidence type="ECO:0000313" key="2">
    <source>
        <dbReference type="EMBL" id="ERJ88660.1"/>
    </source>
</evidence>
<feature type="transmembrane region" description="Helical" evidence="1">
    <location>
        <begin position="364"/>
        <end position="382"/>
    </location>
</feature>
<feature type="transmembrane region" description="Helical" evidence="1">
    <location>
        <begin position="836"/>
        <end position="858"/>
    </location>
</feature>
<feature type="transmembrane region" description="Helical" evidence="1">
    <location>
        <begin position="417"/>
        <end position="438"/>
    </location>
</feature>
<feature type="transmembrane region" description="Helical" evidence="1">
    <location>
        <begin position="277"/>
        <end position="301"/>
    </location>
</feature>
<dbReference type="PATRIC" id="fig|411473.3.peg.2614"/>
<keyword evidence="1" id="KW-1133">Transmembrane helix</keyword>
<dbReference type="RefSeq" id="WP_021681340.1">
    <property type="nucleotide sequence ID" value="NZ_KI260341.1"/>
</dbReference>
<feature type="transmembrane region" description="Helical" evidence="1">
    <location>
        <begin position="232"/>
        <end position="253"/>
    </location>
</feature>
<dbReference type="eggNOG" id="COG4485">
    <property type="taxonomic scope" value="Bacteria"/>
</dbReference>
<evidence type="ECO:0000313" key="3">
    <source>
        <dbReference type="Proteomes" id="UP000016662"/>
    </source>
</evidence>
<protein>
    <recommendedName>
        <fullName evidence="4">Bacterial membrane protein YfhO</fullName>
    </recommendedName>
</protein>
<dbReference type="PANTHER" id="PTHR38454">
    <property type="entry name" value="INTEGRAL MEMBRANE PROTEIN-RELATED"/>
    <property type="match status" value="1"/>
</dbReference>
<feature type="transmembrane region" description="Helical" evidence="1">
    <location>
        <begin position="154"/>
        <end position="173"/>
    </location>
</feature>
<feature type="transmembrane region" description="Helical" evidence="1">
    <location>
        <begin position="129"/>
        <end position="147"/>
    </location>
</feature>
<keyword evidence="3" id="KW-1185">Reference proteome</keyword>
<dbReference type="Pfam" id="PF09586">
    <property type="entry name" value="YfhO"/>
    <property type="match status" value="1"/>
</dbReference>
<keyword evidence="1" id="KW-0812">Transmembrane</keyword>
<dbReference type="InterPro" id="IPR018580">
    <property type="entry name" value="Uncharacterised_YfhO"/>
</dbReference>
<sequence>MTTTRKKTLLHCGILTGILGAVVLLIFLVHPGCVYGAQTDWSNQHFAIPEYFRTRFYATGNLFPNFAMQLGSGQNIFNFAYYGLYSPVILLSFAFPWLSMATYLQISNILLTLLSAFLCYFWLRKWFVPNLSLFMAVLYLLAAPVIFHSHHHIMFVNYFPFLFWALFAVHHALEKRCSLSLIAASACILLTSFFFSVGAFFAILIYAVFLTLHQHHVHLFRQLMRTIGITCLHLLLGAVLAAFLLLPVAWTLLHGRDVSGSSQSLWSLLMPGMHLNYLTYSPFSIGMTSFSILAICAMLCFPQRAYRFLAGIFGVILACPLLLYLMNGTMYLDPKAYIPLLPLLLLLCGFFWKTLLSHQIALRSTLLLFSAVLGMGILSQTGTDAERIAVILNGLSMLAAFLFYFRRQNAKPSGNASTKILLIPTLAFSTATCLTVNLCDTYMSKEDVSIVYSSEIQTLTDQIAAEDDGFYRISNEYHAGDTVNRIWGSNYYRSSVYSSVHNAAFSDFYFRQTHNENGIRNAAMIVQSKNPVFGILMGEKYLISQKPITRYGFRQIGQDGAYLLYENTLAYPIGFATSNIMTTEELKGLRYPNQLEALLENAVVNAADLPEDSTFHAKQPDSIHQIAPSYTATAYSDKQITAIGDNKYYVHSKTDFSVTVTLDEPIDDLLLLKFHVDNHLGNGTTTGDVAITINGIRNKLTDPQWKYQNNNNNFQYTLSSDKPIQKLKLKFSAGDYVISKPVMYTMEYQVLEDTSAEISPWQLHHDTLGDDTMAGSIQVKQDGWFVLAVPYDTGFHVTVDGKEAAYSRTDTDFLGFPITQGEHQISITYTAPLAKAGKYCSAAGICLTLLFFTGNCWLRRRKQKQHS</sequence>
<evidence type="ECO:0000256" key="1">
    <source>
        <dbReference type="SAM" id="Phobius"/>
    </source>
</evidence>
<dbReference type="PANTHER" id="PTHR38454:SF1">
    <property type="entry name" value="INTEGRAL MEMBRANE PROTEIN"/>
    <property type="match status" value="1"/>
</dbReference>
<dbReference type="AlphaFoldDB" id="U2K982"/>
<feature type="transmembrane region" description="Helical" evidence="1">
    <location>
        <begin position="79"/>
        <end position="99"/>
    </location>
</feature>
<reference evidence="2 3" key="1">
    <citation type="submission" date="2013-07" db="EMBL/GenBank/DDBJ databases">
        <authorList>
            <person name="Weinstock G."/>
            <person name="Sodergren E."/>
            <person name="Wylie T."/>
            <person name="Fulton L."/>
            <person name="Fulton R."/>
            <person name="Fronick C."/>
            <person name="O'Laughlin M."/>
            <person name="Godfrey J."/>
            <person name="Miner T."/>
            <person name="Herter B."/>
            <person name="Appelbaum E."/>
            <person name="Cordes M."/>
            <person name="Lek S."/>
            <person name="Wollam A."/>
            <person name="Pepin K.H."/>
            <person name="Palsikar V.B."/>
            <person name="Mitreva M."/>
            <person name="Wilson R.K."/>
        </authorList>
    </citation>
    <scope>NUCLEOTIDE SEQUENCE [LARGE SCALE GENOMIC DNA]</scope>
    <source>
        <strain evidence="2 3">ATCC 27760</strain>
    </source>
</reference>